<feature type="signal peptide" evidence="1">
    <location>
        <begin position="1"/>
        <end position="18"/>
    </location>
</feature>
<comment type="caution">
    <text evidence="2">The sequence shown here is derived from an EMBL/GenBank/DDBJ whole genome shotgun (WGS) entry which is preliminary data.</text>
</comment>
<dbReference type="InterPro" id="IPR052820">
    <property type="entry name" value="PhiA_domain"/>
</dbReference>
<dbReference type="Proteomes" id="UP001345013">
    <property type="component" value="Unassembled WGS sequence"/>
</dbReference>
<proteinExistence type="predicted"/>
<feature type="chain" id="PRO_5047010262" evidence="1">
    <location>
        <begin position="19"/>
        <end position="260"/>
    </location>
</feature>
<gene>
    <name evidence="2" type="ORF">LTR24_003361</name>
</gene>
<reference evidence="2 3" key="1">
    <citation type="submission" date="2023-08" db="EMBL/GenBank/DDBJ databases">
        <title>Black Yeasts Isolated from many extreme environments.</title>
        <authorList>
            <person name="Coleine C."/>
            <person name="Stajich J.E."/>
            <person name="Selbmann L."/>
        </authorList>
    </citation>
    <scope>NUCLEOTIDE SEQUENCE [LARGE SCALE GENOMIC DNA]</scope>
    <source>
        <strain evidence="2 3">CCFEE 5885</strain>
    </source>
</reference>
<evidence type="ECO:0000313" key="2">
    <source>
        <dbReference type="EMBL" id="KAK5094913.1"/>
    </source>
</evidence>
<keyword evidence="3" id="KW-1185">Reference proteome</keyword>
<accession>A0ABR0KF76</accession>
<sequence>MLPQALLVAGMMLFAARAAPHPTAAEAAVDTSYTTTSTLSATFTFQVTRTFLTTIPETTTTTTTTTTSATSSSAYTPTYTATVVYAFKPDSPIHLQQFQAKGSIFRLADSPGIYCPSFVERNGGCSMDSNITGINGCSLSATVPGGQAIYLAPDGQLRFTQAHSQALYPPNSTICPLSFGTVKDSDAMDVSVHGFGSNGFMACPMLDRTSVGIKQVWQIYANVTEMRPPLWHSNSSSCINFKVVGLVKQLGHSAAAWQYI</sequence>
<dbReference type="PANTHER" id="PTHR42047:SF1">
    <property type="entry name" value="PROTEIN, PUTATIVE (AFU_ORTHOLOGUE AFUA_6G03560)-RELATED"/>
    <property type="match status" value="1"/>
</dbReference>
<dbReference type="PANTHER" id="PTHR42047">
    <property type="entry name" value="PROTEIN, PUTATIVE (AFU_ORTHOLOGUE AFUA_6G03560)-RELATED"/>
    <property type="match status" value="1"/>
</dbReference>
<evidence type="ECO:0000256" key="1">
    <source>
        <dbReference type="SAM" id="SignalP"/>
    </source>
</evidence>
<keyword evidence="1" id="KW-0732">Signal</keyword>
<organism evidence="2 3">
    <name type="scientific">Lithohypha guttulata</name>
    <dbReference type="NCBI Taxonomy" id="1690604"/>
    <lineage>
        <taxon>Eukaryota</taxon>
        <taxon>Fungi</taxon>
        <taxon>Dikarya</taxon>
        <taxon>Ascomycota</taxon>
        <taxon>Pezizomycotina</taxon>
        <taxon>Eurotiomycetes</taxon>
        <taxon>Chaetothyriomycetidae</taxon>
        <taxon>Chaetothyriales</taxon>
        <taxon>Trichomeriaceae</taxon>
        <taxon>Lithohypha</taxon>
    </lineage>
</organism>
<name>A0ABR0KF76_9EURO</name>
<evidence type="ECO:0000313" key="3">
    <source>
        <dbReference type="Proteomes" id="UP001345013"/>
    </source>
</evidence>
<dbReference type="EMBL" id="JAVRRG010000031">
    <property type="protein sequence ID" value="KAK5094913.1"/>
    <property type="molecule type" value="Genomic_DNA"/>
</dbReference>
<protein>
    <submittedName>
        <fullName evidence="2">Uncharacterized protein</fullName>
    </submittedName>
</protein>